<proteinExistence type="predicted"/>
<dbReference type="PANTHER" id="PTHR38011:SF11">
    <property type="entry name" value="2,5-DIAMINO-6-RIBOSYLAMINO-4(3H)-PYRIMIDINONE 5'-PHOSPHATE REDUCTASE"/>
    <property type="match status" value="1"/>
</dbReference>
<dbReference type="PANTHER" id="PTHR38011">
    <property type="entry name" value="DIHYDROFOLATE REDUCTASE FAMILY PROTEIN (AFU_ORTHOLOGUE AFUA_8G06820)"/>
    <property type="match status" value="1"/>
</dbReference>
<dbReference type="RefSeq" id="WP_168803904.1">
    <property type="nucleotide sequence ID" value="NZ_CP051205.1"/>
</dbReference>
<dbReference type="Gene3D" id="3.40.430.10">
    <property type="entry name" value="Dihydrofolate Reductase, subunit A"/>
    <property type="match status" value="1"/>
</dbReference>
<name>A0AAE6ZFC5_9BACT</name>
<dbReference type="Proteomes" id="UP000502421">
    <property type="component" value="Chromosome"/>
</dbReference>
<dbReference type="InterPro" id="IPR024072">
    <property type="entry name" value="DHFR-like_dom_sf"/>
</dbReference>
<evidence type="ECO:0000259" key="1">
    <source>
        <dbReference type="Pfam" id="PF01872"/>
    </source>
</evidence>
<protein>
    <submittedName>
        <fullName evidence="2">Dihydrofolate reductase</fullName>
    </submittedName>
</protein>
<dbReference type="EMBL" id="CP051205">
    <property type="protein sequence ID" value="QJB31646.1"/>
    <property type="molecule type" value="Genomic_DNA"/>
</dbReference>
<dbReference type="GO" id="GO:0008703">
    <property type="term" value="F:5-amino-6-(5-phosphoribosylamino)uracil reductase activity"/>
    <property type="evidence" value="ECO:0007669"/>
    <property type="project" value="InterPro"/>
</dbReference>
<evidence type="ECO:0000313" key="2">
    <source>
        <dbReference type="EMBL" id="QJB31646.1"/>
    </source>
</evidence>
<feature type="domain" description="Bacterial bifunctional deaminase-reductase C-terminal" evidence="1">
    <location>
        <begin position="3"/>
        <end position="178"/>
    </location>
</feature>
<dbReference type="GO" id="GO:0009231">
    <property type="term" value="P:riboflavin biosynthetic process"/>
    <property type="evidence" value="ECO:0007669"/>
    <property type="project" value="InterPro"/>
</dbReference>
<evidence type="ECO:0000313" key="3">
    <source>
        <dbReference type="Proteomes" id="UP000502421"/>
    </source>
</evidence>
<dbReference type="InterPro" id="IPR050765">
    <property type="entry name" value="Riboflavin_Biosynth_HTPR"/>
</dbReference>
<dbReference type="SUPFAM" id="SSF53597">
    <property type="entry name" value="Dihydrofolate reductase-like"/>
    <property type="match status" value="1"/>
</dbReference>
<dbReference type="Pfam" id="PF01872">
    <property type="entry name" value="RibD_C"/>
    <property type="match status" value="1"/>
</dbReference>
<dbReference type="InterPro" id="IPR002734">
    <property type="entry name" value="RibDG_C"/>
</dbReference>
<gene>
    <name evidence="2" type="ORF">HF329_10115</name>
</gene>
<organism evidence="2 3">
    <name type="scientific">Chitinophaga oryzae</name>
    <dbReference type="NCBI Taxonomy" id="2725414"/>
    <lineage>
        <taxon>Bacteria</taxon>
        <taxon>Pseudomonadati</taxon>
        <taxon>Bacteroidota</taxon>
        <taxon>Chitinophagia</taxon>
        <taxon>Chitinophagales</taxon>
        <taxon>Chitinophagaceae</taxon>
        <taxon>Chitinophaga</taxon>
    </lineage>
</organism>
<reference evidence="3" key="1">
    <citation type="submission" date="2020-04" db="EMBL/GenBank/DDBJ databases">
        <authorList>
            <person name="Kittiwongwattana C."/>
        </authorList>
    </citation>
    <scope>NUCLEOTIDE SEQUENCE [LARGE SCALE GENOMIC DNA]</scope>
    <source>
        <strain evidence="3">1310</strain>
    </source>
</reference>
<accession>A0AAE6ZFC5</accession>
<dbReference type="AlphaFoldDB" id="A0AAE6ZFC5"/>
<dbReference type="KEGG" id="coy:HF329_10115"/>
<sequence length="187" mass="21311">MRSIILNLAVSFDGMIEGPDGELDWIVKDEKMDFGDILNEILSDKDIIFYGRVAYEKFGQQQAGENASPKIKEAFRLLNSKTKYVFSQTMKNDHTGAIIISTGIREKVQEIKQQPGKNIWLYGGAKIATTFFNLDLIDEIRLAIHPVILGKGKPLFQHIEHRKRLILLSSRDYPSGVTLVKYKVENR</sequence>